<accession>A0ACA9MMF2</accession>
<organism evidence="1 2">
    <name type="scientific">Dentiscutata heterogama</name>
    <dbReference type="NCBI Taxonomy" id="1316150"/>
    <lineage>
        <taxon>Eukaryota</taxon>
        <taxon>Fungi</taxon>
        <taxon>Fungi incertae sedis</taxon>
        <taxon>Mucoromycota</taxon>
        <taxon>Glomeromycotina</taxon>
        <taxon>Glomeromycetes</taxon>
        <taxon>Diversisporales</taxon>
        <taxon>Gigasporaceae</taxon>
        <taxon>Dentiscutata</taxon>
    </lineage>
</organism>
<name>A0ACA9MMF2_9GLOM</name>
<dbReference type="Proteomes" id="UP000789702">
    <property type="component" value="Unassembled WGS sequence"/>
</dbReference>
<evidence type="ECO:0000313" key="2">
    <source>
        <dbReference type="Proteomes" id="UP000789702"/>
    </source>
</evidence>
<dbReference type="EMBL" id="CAJVPU010010082">
    <property type="protein sequence ID" value="CAG8601903.1"/>
    <property type="molecule type" value="Genomic_DNA"/>
</dbReference>
<proteinExistence type="predicted"/>
<evidence type="ECO:0000313" key="1">
    <source>
        <dbReference type="EMBL" id="CAG8601903.1"/>
    </source>
</evidence>
<comment type="caution">
    <text evidence="1">The sequence shown here is derived from an EMBL/GenBank/DDBJ whole genome shotgun (WGS) entry which is preliminary data.</text>
</comment>
<sequence>DREKPVPLQNVSVEANIVDMIAETMVCQTYKNVEQNTIEAIYKFPLHESAAICGFEAEIDGKRKVKGIQGHGAYLLEEQLPDIFQCSIGNITAGQTKLIPDVVSYSNKTDYYLKLAITCRMTSTIQSIESPSHHISSELNIDGNPNVSKITLAEQITHLEKDFILVVKSLGLDQPRAFIEHNPKMETNCIMLTLVPKFSIKEIASELIFIIDRSGSMNGGPIKKASEALQLLLRSLPENCFFNVVSFGSNFDSLFKTSQPYSEESFLKALKHAQEMDSNYGGTEIYLPLKWAFENSKNDMPTSIFLLTDGQVYNVDQIVELIKSNEEKKKDDLRFFSIGIGDSVSHHLVESVSRAGKGYAQFVTNNERMDKKILGMLKNAIKPPIKDYNITWTNQILDDNLPIEPNPTDKPTISFFSDNTTPPPIDQKIFTNIKIQQAPYLIPPIYPGTRFIVYCILEKGVEPCKEIVLSGISSEGPIKLSVSLDPVALQGSKIHTLAARKLIQDLEEGSSFIHRHPKNSGKTIPNSFIREQVVNLGVTYSLASKHTSFLAIDERDNKLVAEVKNPPARRIVPVSAPSFVTMRCYAPIPASRTFFGAAIKTSMIGVAGLAPEANQSDEIDQIEADLSTTSIKSKPPKIEILYKFLNFQSFDGSFLPSTKFYSWFDKNNFKDFEFIGIKNEKVLCLALAMAYLEIIMFETFKDECEMCYGKAKKALKKEVGDDEQKVNENLEKARAWVKKWADE</sequence>
<gene>
    <name evidence="1" type="ORF">DHETER_LOCUS7284</name>
</gene>
<feature type="non-terminal residue" evidence="1">
    <location>
        <position position="1"/>
    </location>
</feature>
<protein>
    <submittedName>
        <fullName evidence="1">6008_t:CDS:1</fullName>
    </submittedName>
</protein>
<keyword evidence="2" id="KW-1185">Reference proteome</keyword>
<reference evidence="1" key="1">
    <citation type="submission" date="2021-06" db="EMBL/GenBank/DDBJ databases">
        <authorList>
            <person name="Kallberg Y."/>
            <person name="Tangrot J."/>
            <person name="Rosling A."/>
        </authorList>
    </citation>
    <scope>NUCLEOTIDE SEQUENCE</scope>
    <source>
        <strain evidence="1">IL203A</strain>
    </source>
</reference>